<reference evidence="4" key="1">
    <citation type="submission" date="2014-05" db="EMBL/GenBank/DDBJ databases">
        <title>The transcriptome of the halophilic microalga Tetraselmis sp. GSL018 isolated from the Great Salt Lake, Utah.</title>
        <authorList>
            <person name="Jinkerson R.E."/>
            <person name="D'Adamo S."/>
            <person name="Posewitz M.C."/>
        </authorList>
    </citation>
    <scope>NUCLEOTIDE SEQUENCE</scope>
    <source>
        <strain evidence="4">GSL018</strain>
    </source>
</reference>
<dbReference type="AlphaFoldDB" id="A0A061RV23"/>
<gene>
    <name evidence="4" type="ORF">TSPGSL018_19515</name>
</gene>
<dbReference type="Pfam" id="PF22603">
    <property type="entry name" value="RAE1_2_domI_C"/>
    <property type="match status" value="1"/>
</dbReference>
<feature type="region of interest" description="Disordered" evidence="2">
    <location>
        <begin position="461"/>
        <end position="480"/>
    </location>
</feature>
<dbReference type="Gene3D" id="1.10.405.10">
    <property type="entry name" value="Guanine Nucleotide Dissociation Inhibitor, domain 1"/>
    <property type="match status" value="1"/>
</dbReference>
<dbReference type="Gene3D" id="3.50.50.60">
    <property type="entry name" value="FAD/NAD(P)-binding domain"/>
    <property type="match status" value="1"/>
</dbReference>
<protein>
    <submittedName>
        <fullName evidence="4">Rab proteins geranylgeranyltransferase component a 2-like</fullName>
    </submittedName>
</protein>
<dbReference type="GO" id="GO:0016740">
    <property type="term" value="F:transferase activity"/>
    <property type="evidence" value="ECO:0007669"/>
    <property type="project" value="UniProtKB-KW"/>
</dbReference>
<dbReference type="InterPro" id="IPR036188">
    <property type="entry name" value="FAD/NAD-bd_sf"/>
</dbReference>
<dbReference type="PANTHER" id="PTHR11787">
    <property type="entry name" value="RAB GDP-DISSOCIATION INHIBITOR"/>
    <property type="match status" value="1"/>
</dbReference>
<dbReference type="GO" id="GO:0005634">
    <property type="term" value="C:nucleus"/>
    <property type="evidence" value="ECO:0007669"/>
    <property type="project" value="TreeGrafter"/>
</dbReference>
<dbReference type="InterPro" id="IPR054420">
    <property type="entry name" value="RAE1_2_domI_C"/>
</dbReference>
<dbReference type="GO" id="GO:0016192">
    <property type="term" value="P:vesicle-mediated transport"/>
    <property type="evidence" value="ECO:0007669"/>
    <property type="project" value="TreeGrafter"/>
</dbReference>
<dbReference type="Gene3D" id="3.30.519.10">
    <property type="entry name" value="Guanine Nucleotide Dissociation Inhibitor, domain 2"/>
    <property type="match status" value="1"/>
</dbReference>
<evidence type="ECO:0000256" key="2">
    <source>
        <dbReference type="SAM" id="MobiDB-lite"/>
    </source>
</evidence>
<keyword evidence="4" id="KW-0808">Transferase</keyword>
<dbReference type="InterPro" id="IPR018203">
    <property type="entry name" value="GDP_dissociation_inhibitor"/>
</dbReference>
<dbReference type="GO" id="GO:0005829">
    <property type="term" value="C:cytosol"/>
    <property type="evidence" value="ECO:0007669"/>
    <property type="project" value="TreeGrafter"/>
</dbReference>
<feature type="domain" description="RAE1/2" evidence="3">
    <location>
        <begin position="378"/>
        <end position="518"/>
    </location>
</feature>
<feature type="compositionally biased region" description="Low complexity" evidence="2">
    <location>
        <begin position="582"/>
        <end position="599"/>
    </location>
</feature>
<dbReference type="GO" id="GO:0005968">
    <property type="term" value="C:Rab-protein geranylgeranyltransferase complex"/>
    <property type="evidence" value="ECO:0007669"/>
    <property type="project" value="TreeGrafter"/>
</dbReference>
<dbReference type="Pfam" id="PF00996">
    <property type="entry name" value="GDI"/>
    <property type="match status" value="2"/>
</dbReference>
<comment type="similarity">
    <text evidence="1">Belongs to the Rab GDI family.</text>
</comment>
<dbReference type="PRINTS" id="PR00891">
    <property type="entry name" value="RABGDIREP"/>
</dbReference>
<sequence length="599" mass="63961">MPVEIEPKEFDLIVLGTGLQESIIAGAAARAGKSVLQLDANEFYGSDWASYNLEGFLKWAECQHEKTSEVHGTATATCSARDRQQGELQSRSDGNSHITLHTHVELFCWDTSVASASREYSVDLAPKLMFCSGEMVDLMLRCNAHNYMEFKLLQGHSLWQHGRLSPVPASRADIFKDRRLSPSEKRRLMRFLKQVLEEDSGSGALPARFGDQSLVDVLEEEGLSGDLQEIVLYGLVLAHSDQRSPGARCVSACEGKDALLRYAASANRYGAGTGAFLVPLYGAGEVPQAFCRVGAVGGATYVLRCPVERIEVENRPAESAGSSAAEGASPPSPADGCPLVTGVRTADEQLLRCSKLVGGAEALAPLLGPGRLTFDRWISRCIAITDAPLQEGEWQALVVIPPRALGNSNPYAFRVLQFGHSVAVCPKGRYLVYFCTRSDSADASASSELGDAVRTLLRAPSEDDGTCTEGADGGAEPARPNIDVRPRALVLAYFKQAAGPRAAEGSLPPNAAMCSPPDEDLDYREAVESAERIYSALFPGEALFPREAPPATADDSDDEAIAALGETLTAAGLWQSEEAPRQAEAGQAGELAGEAARDG</sequence>
<evidence type="ECO:0000259" key="3">
    <source>
        <dbReference type="Pfam" id="PF22603"/>
    </source>
</evidence>
<evidence type="ECO:0000256" key="1">
    <source>
        <dbReference type="ARBA" id="ARBA00005593"/>
    </source>
</evidence>
<dbReference type="SUPFAM" id="SSF51905">
    <property type="entry name" value="FAD/NAD(P)-binding domain"/>
    <property type="match status" value="1"/>
</dbReference>
<name>A0A061RV23_9CHLO</name>
<dbReference type="GO" id="GO:0005092">
    <property type="term" value="F:GDP-dissociation inhibitor activity"/>
    <property type="evidence" value="ECO:0007669"/>
    <property type="project" value="InterPro"/>
</dbReference>
<dbReference type="SUPFAM" id="SSF54373">
    <property type="entry name" value="FAD-linked reductases, C-terminal domain"/>
    <property type="match status" value="1"/>
</dbReference>
<evidence type="ECO:0000313" key="4">
    <source>
        <dbReference type="EMBL" id="JAC76687.1"/>
    </source>
</evidence>
<dbReference type="EMBL" id="GBEZ01008876">
    <property type="protein sequence ID" value="JAC76687.1"/>
    <property type="molecule type" value="Transcribed_RNA"/>
</dbReference>
<accession>A0A061RV23</accession>
<organism evidence="4">
    <name type="scientific">Tetraselmis sp. GSL018</name>
    <dbReference type="NCBI Taxonomy" id="582737"/>
    <lineage>
        <taxon>Eukaryota</taxon>
        <taxon>Viridiplantae</taxon>
        <taxon>Chlorophyta</taxon>
        <taxon>core chlorophytes</taxon>
        <taxon>Chlorodendrophyceae</taxon>
        <taxon>Chlorodendrales</taxon>
        <taxon>Chlorodendraceae</taxon>
        <taxon>Tetraselmis</taxon>
    </lineage>
</organism>
<dbReference type="GO" id="GO:0007264">
    <property type="term" value="P:small GTPase-mediated signal transduction"/>
    <property type="evidence" value="ECO:0007669"/>
    <property type="project" value="InterPro"/>
</dbReference>
<proteinExistence type="inferred from homology"/>
<feature type="region of interest" description="Disordered" evidence="2">
    <location>
        <begin position="573"/>
        <end position="599"/>
    </location>
</feature>
<dbReference type="PANTHER" id="PTHR11787:SF4">
    <property type="entry name" value="CHM, RAB ESCORT PROTEIN 1"/>
    <property type="match status" value="1"/>
</dbReference>